<accession>A0A7X1AR84</accession>
<organism evidence="4 5">
    <name type="scientific">Pseudomonas cremoris</name>
    <dbReference type="NCBI Taxonomy" id="2724178"/>
    <lineage>
        <taxon>Bacteria</taxon>
        <taxon>Pseudomonadati</taxon>
        <taxon>Pseudomonadota</taxon>
        <taxon>Gammaproteobacteria</taxon>
        <taxon>Pseudomonadales</taxon>
        <taxon>Pseudomonadaceae</taxon>
        <taxon>Pseudomonas</taxon>
    </lineage>
</organism>
<evidence type="ECO:0000313" key="3">
    <source>
        <dbReference type="EMBL" id="MBC2380880.1"/>
    </source>
</evidence>
<evidence type="ECO:0000256" key="1">
    <source>
        <dbReference type="SAM" id="MobiDB-lite"/>
    </source>
</evidence>
<protein>
    <recommendedName>
        <fullName evidence="2">Dermonecrotic toxin N-terminal domain-containing protein</fullName>
    </recommendedName>
</protein>
<keyword evidence="6" id="KW-1185">Reference proteome</keyword>
<evidence type="ECO:0000313" key="4">
    <source>
        <dbReference type="EMBL" id="MBC2408108.1"/>
    </source>
</evidence>
<proteinExistence type="predicted"/>
<dbReference type="RefSeq" id="WP_185705966.1">
    <property type="nucleotide sequence ID" value="NZ_JAAXCY010000007.1"/>
</dbReference>
<feature type="region of interest" description="Disordered" evidence="1">
    <location>
        <begin position="1"/>
        <end position="37"/>
    </location>
</feature>
<dbReference type="AlphaFoldDB" id="A0A7X1AR84"/>
<gene>
    <name evidence="3" type="ORF">HF209_07980</name>
    <name evidence="4" type="ORF">HF257_19030</name>
</gene>
<sequence>MGSYFDATARRIEANLPEPQPPVRTPEQTPTGIEGTPKTISLLPPTVTPALGDYINTITPSFLTPAQNTANIVKAAIKSTWKVDIDPGKARIATFNYQIGEAKPADGKLLNSITLTDAALNNMREKNPEDESLNAQQPWWRKMLGVVEKGSPLAGAIMHTQGIINDAHTHEYIIPAFSPDPKHAYQNDEKLHHTPQSFRDLMRQTELSAPYKAHLDKFWPANEAHYLQLSKLSFATAAQAQHKEGSLNDHEVDMVMRAIGVGSGKRLSNLTVEELKAPFSKDPLIETGFLSVNGTASTDLVYVTDKQVSRDTNNKEVNATLLYIPGNSSPIHRFDSVAQMKTWLADQAADPVKRAQLCTHFSENAQDDKVFSDGVKQSLIGLGGWTEAQKPNKLGFTSINEWNPQTYITADAVNADPFAAMTQRHKARSYMDAAHEIITDRDVVKSRLITLAEAATVAALMLTPLALVVPEVAMGVDAVYVAAGVAQASIGIDDVRHDKSAGTDRIVFGALNAAPGIAQGASKLVAGQLEEATSTAIELDGMSDSKSVDLNLEEVFSDEAKQEGVQRVTLDTSVRDLQYVDETFFTFVDTYKGADRLNIVVHGRELGFLEKKYQLPTDAMLNGFASTPEELQGRLWGDGIETDDYDNVRLIMCYSGSGGDESFAAKFHQLIGKPVKAYVGPVDALFNSKEIERLYKKALKSKSGVEGLERRLTAENQPVIIKDNPFSSDPTSPEYQQYLGFKYRPVHFPARIG</sequence>
<dbReference type="Proteomes" id="UP000534677">
    <property type="component" value="Unassembled WGS sequence"/>
</dbReference>
<comment type="caution">
    <text evidence="4">The sequence shown here is derived from an EMBL/GenBank/DDBJ whole genome shotgun (WGS) entry which is preliminary data.</text>
</comment>
<dbReference type="EMBL" id="JAAXCY010000007">
    <property type="protein sequence ID" value="MBC2408108.1"/>
    <property type="molecule type" value="Genomic_DNA"/>
</dbReference>
<evidence type="ECO:0000259" key="2">
    <source>
        <dbReference type="Pfam" id="PF20178"/>
    </source>
</evidence>
<dbReference type="Proteomes" id="UP000520513">
    <property type="component" value="Unassembled WGS sequence"/>
</dbReference>
<feature type="domain" description="Dermonecrotic toxin N-terminal" evidence="2">
    <location>
        <begin position="62"/>
        <end position="363"/>
    </location>
</feature>
<evidence type="ECO:0000313" key="6">
    <source>
        <dbReference type="Proteomes" id="UP000534677"/>
    </source>
</evidence>
<name>A0A7X1AR84_9PSED</name>
<dbReference type="EMBL" id="JAAXCZ010000003">
    <property type="protein sequence ID" value="MBC2380880.1"/>
    <property type="molecule type" value="Genomic_DNA"/>
</dbReference>
<evidence type="ECO:0000313" key="5">
    <source>
        <dbReference type="Proteomes" id="UP000520513"/>
    </source>
</evidence>
<dbReference type="InterPro" id="IPR046673">
    <property type="entry name" value="ToxA_N"/>
</dbReference>
<reference evidence="5 6" key="1">
    <citation type="submission" date="2020-04" db="EMBL/GenBank/DDBJ databases">
        <title>Pseudomonas crami sp. nov., a novel proteolytic bacterial species isolated from cream.</title>
        <authorList>
            <person name="Hofmann K."/>
            <person name="Woller A."/>
            <person name="Huptas C."/>
            <person name="Wenning M."/>
            <person name="Scherer S."/>
            <person name="Doll E.V."/>
        </authorList>
    </citation>
    <scope>NUCLEOTIDE SEQUENCE [LARGE SCALE GENOMIC DNA]</scope>
    <source>
        <strain evidence="3 6">WS 5096</strain>
        <strain evidence="4 5">WS 5106</strain>
    </source>
</reference>
<dbReference type="Pfam" id="PF20178">
    <property type="entry name" value="ToxA_N"/>
    <property type="match status" value="1"/>
</dbReference>